<gene>
    <name evidence="1" type="ORF">CTI12_AA434720</name>
</gene>
<organism evidence="1 2">
    <name type="scientific">Artemisia annua</name>
    <name type="common">Sweet wormwood</name>
    <dbReference type="NCBI Taxonomy" id="35608"/>
    <lineage>
        <taxon>Eukaryota</taxon>
        <taxon>Viridiplantae</taxon>
        <taxon>Streptophyta</taxon>
        <taxon>Embryophyta</taxon>
        <taxon>Tracheophyta</taxon>
        <taxon>Spermatophyta</taxon>
        <taxon>Magnoliopsida</taxon>
        <taxon>eudicotyledons</taxon>
        <taxon>Gunneridae</taxon>
        <taxon>Pentapetalae</taxon>
        <taxon>asterids</taxon>
        <taxon>campanulids</taxon>
        <taxon>Asterales</taxon>
        <taxon>Asteraceae</taxon>
        <taxon>Asteroideae</taxon>
        <taxon>Anthemideae</taxon>
        <taxon>Artemisiinae</taxon>
        <taxon>Artemisia</taxon>
    </lineage>
</organism>
<accession>A0A2U1M1K8</accession>
<protein>
    <submittedName>
        <fullName evidence="1">Syntaxin of plants 81</fullName>
    </submittedName>
</protein>
<proteinExistence type="predicted"/>
<dbReference type="AlphaFoldDB" id="A0A2U1M1K8"/>
<dbReference type="Proteomes" id="UP000245207">
    <property type="component" value="Unassembled WGS sequence"/>
</dbReference>
<dbReference type="EMBL" id="PKPP01006847">
    <property type="protein sequence ID" value="PWA55152.1"/>
    <property type="molecule type" value="Genomic_DNA"/>
</dbReference>
<sequence>MDYIRRLMIFEGGINRRNRNASNLRKRRIQKGAKDDAEAYEIARIRKWRSEGKGCLGVMKKIALLRGFWDAETALFKGSLHQLFQKKTVETKRNGLGSREPTSSETRDHGEILAEPMKVPQQLLDDETHALEVNMSHVSQGSRDCSNQKLQELKNQLEGFMYA</sequence>
<evidence type="ECO:0000313" key="1">
    <source>
        <dbReference type="EMBL" id="PWA55152.1"/>
    </source>
</evidence>
<reference evidence="1 2" key="1">
    <citation type="journal article" date="2018" name="Mol. Plant">
        <title>The genome of Artemisia annua provides insight into the evolution of Asteraceae family and artemisinin biosynthesis.</title>
        <authorList>
            <person name="Shen Q."/>
            <person name="Zhang L."/>
            <person name="Liao Z."/>
            <person name="Wang S."/>
            <person name="Yan T."/>
            <person name="Shi P."/>
            <person name="Liu M."/>
            <person name="Fu X."/>
            <person name="Pan Q."/>
            <person name="Wang Y."/>
            <person name="Lv Z."/>
            <person name="Lu X."/>
            <person name="Zhang F."/>
            <person name="Jiang W."/>
            <person name="Ma Y."/>
            <person name="Chen M."/>
            <person name="Hao X."/>
            <person name="Li L."/>
            <person name="Tang Y."/>
            <person name="Lv G."/>
            <person name="Zhou Y."/>
            <person name="Sun X."/>
            <person name="Brodelius P.E."/>
            <person name="Rose J.K.C."/>
            <person name="Tang K."/>
        </authorList>
    </citation>
    <scope>NUCLEOTIDE SEQUENCE [LARGE SCALE GENOMIC DNA]</scope>
    <source>
        <strain evidence="2">cv. Huhao1</strain>
        <tissue evidence="1">Leaf</tissue>
    </source>
</reference>
<comment type="caution">
    <text evidence="1">The sequence shown here is derived from an EMBL/GenBank/DDBJ whole genome shotgun (WGS) entry which is preliminary data.</text>
</comment>
<evidence type="ECO:0000313" key="2">
    <source>
        <dbReference type="Proteomes" id="UP000245207"/>
    </source>
</evidence>
<name>A0A2U1M1K8_ARTAN</name>
<dbReference type="OrthoDB" id="342981at2759"/>
<keyword evidence="2" id="KW-1185">Reference proteome</keyword>